<dbReference type="Gene3D" id="1.10.530.10">
    <property type="match status" value="1"/>
</dbReference>
<organism evidence="2 3">
    <name type="scientific">Deinococcus ruber</name>
    <dbReference type="NCBI Taxonomy" id="1848197"/>
    <lineage>
        <taxon>Bacteria</taxon>
        <taxon>Thermotogati</taxon>
        <taxon>Deinococcota</taxon>
        <taxon>Deinococci</taxon>
        <taxon>Deinococcales</taxon>
        <taxon>Deinococcaceae</taxon>
        <taxon>Deinococcus</taxon>
    </lineage>
</organism>
<feature type="domain" description="Transglycosylase SLT" evidence="1">
    <location>
        <begin position="27"/>
        <end position="120"/>
    </location>
</feature>
<dbReference type="InterPro" id="IPR008258">
    <property type="entry name" value="Transglycosylase_SLT_dom_1"/>
</dbReference>
<proteinExistence type="predicted"/>
<dbReference type="Pfam" id="PF01464">
    <property type="entry name" value="SLT"/>
    <property type="match status" value="1"/>
</dbReference>
<dbReference type="AlphaFoldDB" id="A0A918C7Y6"/>
<dbReference type="SUPFAM" id="SSF53955">
    <property type="entry name" value="Lysozyme-like"/>
    <property type="match status" value="1"/>
</dbReference>
<dbReference type="Proteomes" id="UP000603865">
    <property type="component" value="Unassembled WGS sequence"/>
</dbReference>
<reference evidence="2" key="1">
    <citation type="journal article" date="2014" name="Int. J. Syst. Evol. Microbiol.">
        <title>Complete genome sequence of Corynebacterium casei LMG S-19264T (=DSM 44701T), isolated from a smear-ripened cheese.</title>
        <authorList>
            <consortium name="US DOE Joint Genome Institute (JGI-PGF)"/>
            <person name="Walter F."/>
            <person name="Albersmeier A."/>
            <person name="Kalinowski J."/>
            <person name="Ruckert C."/>
        </authorList>
    </citation>
    <scope>NUCLEOTIDE SEQUENCE</scope>
    <source>
        <strain evidence="2">JCM 31311</strain>
    </source>
</reference>
<reference evidence="2" key="2">
    <citation type="submission" date="2020-09" db="EMBL/GenBank/DDBJ databases">
        <authorList>
            <person name="Sun Q."/>
            <person name="Ohkuma M."/>
        </authorList>
    </citation>
    <scope>NUCLEOTIDE SEQUENCE</scope>
    <source>
        <strain evidence="2">JCM 31311</strain>
    </source>
</reference>
<dbReference type="CDD" id="cd00254">
    <property type="entry name" value="LT-like"/>
    <property type="match status" value="1"/>
</dbReference>
<dbReference type="InterPro" id="IPR023346">
    <property type="entry name" value="Lysozyme-like_dom_sf"/>
</dbReference>
<accession>A0A918C7Y6</accession>
<evidence type="ECO:0000313" key="3">
    <source>
        <dbReference type="Proteomes" id="UP000603865"/>
    </source>
</evidence>
<evidence type="ECO:0000313" key="2">
    <source>
        <dbReference type="EMBL" id="GGR09708.1"/>
    </source>
</evidence>
<name>A0A918C7Y6_9DEIO</name>
<evidence type="ECO:0000259" key="1">
    <source>
        <dbReference type="Pfam" id="PF01464"/>
    </source>
</evidence>
<dbReference type="RefSeq" id="WP_189090491.1">
    <property type="nucleotide sequence ID" value="NZ_BMQL01000011.1"/>
</dbReference>
<dbReference type="PANTHER" id="PTHR37423:SF2">
    <property type="entry name" value="MEMBRANE-BOUND LYTIC MUREIN TRANSGLYCOSYLASE C"/>
    <property type="match status" value="1"/>
</dbReference>
<comment type="caution">
    <text evidence="2">The sequence shown here is derived from an EMBL/GenBank/DDBJ whole genome shotgun (WGS) entry which is preliminary data.</text>
</comment>
<protein>
    <recommendedName>
        <fullName evidence="1">Transglycosylase SLT domain-containing protein</fullName>
    </recommendedName>
</protein>
<keyword evidence="3" id="KW-1185">Reference proteome</keyword>
<dbReference type="EMBL" id="BMQL01000011">
    <property type="protein sequence ID" value="GGR09708.1"/>
    <property type="molecule type" value="Genomic_DNA"/>
</dbReference>
<sequence length="156" mass="16884">MISAFLAVTGGFAGACGGITQPQWQLTKEAARYAGLDPLLLTALTWEESGYCKDAVSSVGAQGLTQLMPATAREVGVSDPFDERQNLYGGALYLRAMYQRFQNWSYAILAYHDGATNVSKGNFSAAGLQHVSRVLGRYEGLRSSPVWNSKGGNPWR</sequence>
<gene>
    <name evidence="2" type="ORF">GCM10008957_23070</name>
</gene>
<dbReference type="PANTHER" id="PTHR37423">
    <property type="entry name" value="SOLUBLE LYTIC MUREIN TRANSGLYCOSYLASE-RELATED"/>
    <property type="match status" value="1"/>
</dbReference>